<keyword evidence="4 6" id="KW-0699">rRNA-binding</keyword>
<dbReference type="FunFam" id="1.10.287.10:FF:000002">
    <property type="entry name" value="30S ribosomal protein S15"/>
    <property type="match status" value="1"/>
</dbReference>
<dbReference type="GO" id="GO:0022627">
    <property type="term" value="C:cytosolic small ribosomal subunit"/>
    <property type="evidence" value="ECO:0007669"/>
    <property type="project" value="TreeGrafter"/>
</dbReference>
<keyword evidence="2 4" id="KW-0687">Ribonucleoprotein</keyword>
<dbReference type="InterPro" id="IPR000589">
    <property type="entry name" value="Ribosomal_uS15"/>
</dbReference>
<keyword evidence="4 6" id="KW-0694">RNA-binding</keyword>
<dbReference type="EMBL" id="QBML01000038">
    <property type="protein sequence ID" value="PZO36682.1"/>
    <property type="molecule type" value="Genomic_DNA"/>
</dbReference>
<evidence type="ECO:0000313" key="8">
    <source>
        <dbReference type="Proteomes" id="UP000249467"/>
    </source>
</evidence>
<proteinExistence type="inferred from homology"/>
<reference evidence="7 8" key="1">
    <citation type="submission" date="2018-04" db="EMBL/GenBank/DDBJ databases">
        <authorList>
            <person name="Go L.Y."/>
            <person name="Mitchell J.A."/>
        </authorList>
    </citation>
    <scope>NUCLEOTIDE SEQUENCE [LARGE SCALE GENOMIC DNA]</scope>
    <source>
        <strain evidence="7">ULC066bin1</strain>
    </source>
</reference>
<dbReference type="GO" id="GO:0019843">
    <property type="term" value="F:rRNA binding"/>
    <property type="evidence" value="ECO:0007669"/>
    <property type="project" value="UniProtKB-UniRule"/>
</dbReference>
<dbReference type="GO" id="GO:0003735">
    <property type="term" value="F:structural constituent of ribosome"/>
    <property type="evidence" value="ECO:0007669"/>
    <property type="project" value="InterPro"/>
</dbReference>
<accession>A0A2W4VW96</accession>
<dbReference type="PANTHER" id="PTHR23321:SF26">
    <property type="entry name" value="SMALL RIBOSOMAL SUBUNIT PROTEIN US15M"/>
    <property type="match status" value="1"/>
</dbReference>
<dbReference type="SUPFAM" id="SSF47060">
    <property type="entry name" value="S15/NS1 RNA-binding domain"/>
    <property type="match status" value="1"/>
</dbReference>
<dbReference type="CDD" id="cd00353">
    <property type="entry name" value="Ribosomal_S15p_S13e"/>
    <property type="match status" value="1"/>
</dbReference>
<dbReference type="PROSITE" id="PS00362">
    <property type="entry name" value="RIBOSOMAL_S15"/>
    <property type="match status" value="1"/>
</dbReference>
<dbReference type="SMART" id="SM01387">
    <property type="entry name" value="Ribosomal_S15"/>
    <property type="match status" value="1"/>
</dbReference>
<dbReference type="Proteomes" id="UP000249467">
    <property type="component" value="Unassembled WGS sequence"/>
</dbReference>
<reference evidence="7 8" key="2">
    <citation type="submission" date="2018-06" db="EMBL/GenBank/DDBJ databases">
        <title>Metagenomic assembly of (sub)arctic Cyanobacteria and their associated microbiome from non-axenic cultures.</title>
        <authorList>
            <person name="Baurain D."/>
        </authorList>
    </citation>
    <scope>NUCLEOTIDE SEQUENCE [LARGE SCALE GENOMIC DNA]</scope>
    <source>
        <strain evidence="7">ULC066bin1</strain>
    </source>
</reference>
<dbReference type="AlphaFoldDB" id="A0A2W4VW96"/>
<sequence>MALLQERKLEIFSEYQKHPTDTGSSDVQVALLTERVTQLTTHLKLHPKDFSSRRSLLKIIGQRKRLLAYVRNQDRAHYKQLIQSLGVRG</sequence>
<dbReference type="Gene3D" id="6.10.250.3130">
    <property type="match status" value="1"/>
</dbReference>
<comment type="subunit">
    <text evidence="3 4">Part of the 30S ribosomal subunit. Forms a bridge to the 50S subunit in the 70S ribosome, contacting the 23S rRNA.</text>
</comment>
<dbReference type="InterPro" id="IPR005290">
    <property type="entry name" value="Ribosomal_uS15_bac-type"/>
</dbReference>
<organism evidence="7 8">
    <name type="scientific">Pseudanabaena frigida</name>
    <dbReference type="NCBI Taxonomy" id="945775"/>
    <lineage>
        <taxon>Bacteria</taxon>
        <taxon>Bacillati</taxon>
        <taxon>Cyanobacteriota</taxon>
        <taxon>Cyanophyceae</taxon>
        <taxon>Pseudanabaenales</taxon>
        <taxon>Pseudanabaenaceae</taxon>
        <taxon>Pseudanabaena</taxon>
    </lineage>
</organism>
<comment type="caution">
    <text evidence="7">The sequence shown here is derived from an EMBL/GenBank/DDBJ whole genome shotgun (WGS) entry which is preliminary data.</text>
</comment>
<dbReference type="GO" id="GO:0006412">
    <property type="term" value="P:translation"/>
    <property type="evidence" value="ECO:0007669"/>
    <property type="project" value="UniProtKB-UniRule"/>
</dbReference>
<evidence type="ECO:0000256" key="5">
    <source>
        <dbReference type="RuleBase" id="RU003919"/>
    </source>
</evidence>
<dbReference type="InterPro" id="IPR009068">
    <property type="entry name" value="uS15_NS1_RNA-bd_sf"/>
</dbReference>
<name>A0A2W4VW96_9CYAN</name>
<gene>
    <name evidence="4" type="primary">rpsO</name>
    <name evidence="4" type="synonym">rps15</name>
    <name evidence="7" type="ORF">DCF19_20985</name>
</gene>
<comment type="similarity">
    <text evidence="4 5">Belongs to the universal ribosomal protein uS15 family.</text>
</comment>
<evidence type="ECO:0000256" key="2">
    <source>
        <dbReference type="ARBA" id="ARBA00023274"/>
    </source>
</evidence>
<protein>
    <recommendedName>
        <fullName evidence="4">Small ribosomal subunit protein uS15</fullName>
    </recommendedName>
</protein>
<dbReference type="PANTHER" id="PTHR23321">
    <property type="entry name" value="RIBOSOMAL PROTEIN S15, BACTERIAL AND ORGANELLAR"/>
    <property type="match status" value="1"/>
</dbReference>
<evidence type="ECO:0000256" key="6">
    <source>
        <dbReference type="RuleBase" id="RU004524"/>
    </source>
</evidence>
<evidence type="ECO:0000256" key="1">
    <source>
        <dbReference type="ARBA" id="ARBA00022980"/>
    </source>
</evidence>
<evidence type="ECO:0000313" key="7">
    <source>
        <dbReference type="EMBL" id="PZO36682.1"/>
    </source>
</evidence>
<evidence type="ECO:0000256" key="3">
    <source>
        <dbReference type="ARBA" id="ARBA00064542"/>
    </source>
</evidence>
<dbReference type="NCBIfam" id="TIGR00952">
    <property type="entry name" value="S15_bact"/>
    <property type="match status" value="1"/>
</dbReference>
<dbReference type="Gene3D" id="1.10.287.10">
    <property type="entry name" value="S15/NS1, RNA-binding"/>
    <property type="match status" value="1"/>
</dbReference>
<dbReference type="HAMAP" id="MF_01343_B">
    <property type="entry name" value="Ribosomal_uS15_B"/>
    <property type="match status" value="1"/>
</dbReference>
<evidence type="ECO:0000256" key="4">
    <source>
        <dbReference type="HAMAP-Rule" id="MF_01343"/>
    </source>
</evidence>
<comment type="function">
    <text evidence="4 6">One of the primary rRNA binding proteins, it binds directly to 16S rRNA where it helps nucleate assembly of the platform of the 30S subunit by binding and bridging several RNA helices of the 16S rRNA.</text>
</comment>
<comment type="function">
    <text evidence="4">Forms an intersubunit bridge (bridge B4) with the 23S rRNA of the 50S subunit in the ribosome.</text>
</comment>
<keyword evidence="1 4" id="KW-0689">Ribosomal protein</keyword>
<dbReference type="Pfam" id="PF00312">
    <property type="entry name" value="Ribosomal_S15"/>
    <property type="match status" value="1"/>
</dbReference>